<protein>
    <submittedName>
        <fullName evidence="1">16705_t:CDS:1</fullName>
    </submittedName>
</protein>
<dbReference type="OrthoDB" id="10566699at2759"/>
<feature type="non-terminal residue" evidence="1">
    <location>
        <position position="152"/>
    </location>
</feature>
<reference evidence="1" key="1">
    <citation type="submission" date="2021-06" db="EMBL/GenBank/DDBJ databases">
        <authorList>
            <person name="Kallberg Y."/>
            <person name="Tangrot J."/>
            <person name="Rosling A."/>
        </authorList>
    </citation>
    <scope>NUCLEOTIDE SEQUENCE</scope>
    <source>
        <strain evidence="1">FL966</strain>
    </source>
</reference>
<evidence type="ECO:0000313" key="1">
    <source>
        <dbReference type="EMBL" id="CAG8836797.1"/>
    </source>
</evidence>
<accession>A0A9N9KL15</accession>
<organism evidence="1 2">
    <name type="scientific">Cetraspora pellucida</name>
    <dbReference type="NCBI Taxonomy" id="1433469"/>
    <lineage>
        <taxon>Eukaryota</taxon>
        <taxon>Fungi</taxon>
        <taxon>Fungi incertae sedis</taxon>
        <taxon>Mucoromycota</taxon>
        <taxon>Glomeromycotina</taxon>
        <taxon>Glomeromycetes</taxon>
        <taxon>Diversisporales</taxon>
        <taxon>Gigasporaceae</taxon>
        <taxon>Cetraspora</taxon>
    </lineage>
</organism>
<gene>
    <name evidence="1" type="ORF">CPELLU_LOCUS21445</name>
</gene>
<evidence type="ECO:0000313" key="2">
    <source>
        <dbReference type="Proteomes" id="UP000789759"/>
    </source>
</evidence>
<comment type="caution">
    <text evidence="1">The sequence shown here is derived from an EMBL/GenBank/DDBJ whole genome shotgun (WGS) entry which is preliminary data.</text>
</comment>
<name>A0A9N9KL15_9GLOM</name>
<keyword evidence="2" id="KW-1185">Reference proteome</keyword>
<proteinExistence type="predicted"/>
<feature type="non-terminal residue" evidence="1">
    <location>
        <position position="1"/>
    </location>
</feature>
<dbReference type="AlphaFoldDB" id="A0A9N9KL15"/>
<sequence>IGKMSQEMILLPPVPEDIGKARCRVSNVVLEKRKIKAGQWVRLESNHMSLFCRVWQANLPDNIIQADSLINQNVSSPISLYNLPCSLIPLKTPIQTSIDVTLVIRFRYGDDDNKEKRQFEDFGFIWERGSETIKHSVSFSKHIDRCSYKFQP</sequence>
<dbReference type="Proteomes" id="UP000789759">
    <property type="component" value="Unassembled WGS sequence"/>
</dbReference>
<dbReference type="EMBL" id="CAJVQA010079599">
    <property type="protein sequence ID" value="CAG8836797.1"/>
    <property type="molecule type" value="Genomic_DNA"/>
</dbReference>